<dbReference type="Pfam" id="PF03748">
    <property type="entry name" value="FliL"/>
    <property type="match status" value="1"/>
</dbReference>
<evidence type="ECO:0000256" key="3">
    <source>
        <dbReference type="ARBA" id="ARBA00008281"/>
    </source>
</evidence>
<evidence type="ECO:0000256" key="4">
    <source>
        <dbReference type="ARBA" id="ARBA00022475"/>
    </source>
</evidence>
<comment type="similarity">
    <text evidence="3 10">Belongs to the FliL family.</text>
</comment>
<evidence type="ECO:0000256" key="1">
    <source>
        <dbReference type="ARBA" id="ARBA00002254"/>
    </source>
</evidence>
<dbReference type="InterPro" id="IPR005503">
    <property type="entry name" value="FliL"/>
</dbReference>
<keyword evidence="7 10" id="KW-0283">Flagellar rotation</keyword>
<gene>
    <name evidence="11" type="ORF">KDW03_06520</name>
</gene>
<dbReference type="GO" id="GO:0006935">
    <property type="term" value="P:chemotaxis"/>
    <property type="evidence" value="ECO:0007669"/>
    <property type="project" value="UniProtKB-KW"/>
</dbReference>
<keyword evidence="6 10" id="KW-0812">Transmembrane</keyword>
<evidence type="ECO:0000256" key="9">
    <source>
        <dbReference type="ARBA" id="ARBA00023136"/>
    </source>
</evidence>
<keyword evidence="8 10" id="KW-1133">Transmembrane helix</keyword>
<organism evidence="11 12">
    <name type="scientific">Thermospira aquatica</name>
    <dbReference type="NCBI Taxonomy" id="2828656"/>
    <lineage>
        <taxon>Bacteria</taxon>
        <taxon>Pseudomonadati</taxon>
        <taxon>Spirochaetota</taxon>
        <taxon>Spirochaetia</taxon>
        <taxon>Brevinematales</taxon>
        <taxon>Thermospiraceae</taxon>
        <taxon>Thermospira</taxon>
    </lineage>
</organism>
<dbReference type="Proteomes" id="UP001056539">
    <property type="component" value="Chromosome"/>
</dbReference>
<evidence type="ECO:0000313" key="11">
    <source>
        <dbReference type="EMBL" id="URA09160.1"/>
    </source>
</evidence>
<evidence type="ECO:0000256" key="6">
    <source>
        <dbReference type="ARBA" id="ARBA00022692"/>
    </source>
</evidence>
<evidence type="ECO:0000313" key="12">
    <source>
        <dbReference type="Proteomes" id="UP001056539"/>
    </source>
</evidence>
<protein>
    <recommendedName>
        <fullName evidence="10">Flagellar protein FliL</fullName>
    </recommendedName>
</protein>
<dbReference type="GO" id="GO:0009425">
    <property type="term" value="C:bacterial-type flagellum basal body"/>
    <property type="evidence" value="ECO:0007669"/>
    <property type="project" value="InterPro"/>
</dbReference>
<sequence length="181" mass="20810">MGENEDINLTDEPETPEEAAVEARGFSLGKLIEWILSNMITVVVAVVLSVVVSFFIMNSIISKKSEDVYKTVKITPKPAPLAIFMLDDFRINTADIDEPRFVRVKINLAYNQGNKQIQNELVERKVQIRDVVLRILNRKEKRDIDTVEGKERLKEEIKKEINNILINGEIEDVYFDEFVIS</sequence>
<reference evidence="11" key="2">
    <citation type="submission" date="2022-06" db="EMBL/GenBank/DDBJ databases">
        <title>Thermospira aquatica gen. nov., sp. nov.</title>
        <authorList>
            <person name="Ben Ali Gam Z."/>
            <person name="Labat M."/>
        </authorList>
    </citation>
    <scope>NUCLEOTIDE SEQUENCE</scope>
    <source>
        <strain evidence="11">F1F22</strain>
    </source>
</reference>
<keyword evidence="5 10" id="KW-0145">Chemotaxis</keyword>
<dbReference type="RefSeq" id="WP_271434286.1">
    <property type="nucleotide sequence ID" value="NZ_CP073355.1"/>
</dbReference>
<evidence type="ECO:0000256" key="5">
    <source>
        <dbReference type="ARBA" id="ARBA00022500"/>
    </source>
</evidence>
<dbReference type="EMBL" id="CP073355">
    <property type="protein sequence ID" value="URA09160.1"/>
    <property type="molecule type" value="Genomic_DNA"/>
</dbReference>
<proteinExistence type="inferred from homology"/>
<comment type="subcellular location">
    <subcellularLocation>
        <location evidence="2">Cell membrane</location>
        <topology evidence="2">Single-pass membrane protein</topology>
    </subcellularLocation>
</comment>
<keyword evidence="11" id="KW-0969">Cilium</keyword>
<evidence type="ECO:0000256" key="7">
    <source>
        <dbReference type="ARBA" id="ARBA00022779"/>
    </source>
</evidence>
<comment type="function">
    <text evidence="1 10">Controls the rotational direction of flagella during chemotaxis.</text>
</comment>
<keyword evidence="12" id="KW-1185">Reference proteome</keyword>
<dbReference type="AlphaFoldDB" id="A0AAX3BA94"/>
<evidence type="ECO:0000256" key="8">
    <source>
        <dbReference type="ARBA" id="ARBA00022989"/>
    </source>
</evidence>
<keyword evidence="4 10" id="KW-1003">Cell membrane</keyword>
<evidence type="ECO:0000256" key="10">
    <source>
        <dbReference type="RuleBase" id="RU364125"/>
    </source>
</evidence>
<dbReference type="GO" id="GO:0005886">
    <property type="term" value="C:plasma membrane"/>
    <property type="evidence" value="ECO:0007669"/>
    <property type="project" value="UniProtKB-SubCell"/>
</dbReference>
<dbReference type="PANTHER" id="PTHR35091">
    <property type="entry name" value="FLAGELLAR PROTEIN FLIL"/>
    <property type="match status" value="1"/>
</dbReference>
<keyword evidence="9 10" id="KW-0472">Membrane</keyword>
<keyword evidence="11" id="KW-0282">Flagellum</keyword>
<feature type="transmembrane region" description="Helical" evidence="10">
    <location>
        <begin position="34"/>
        <end position="56"/>
    </location>
</feature>
<evidence type="ECO:0000256" key="2">
    <source>
        <dbReference type="ARBA" id="ARBA00004162"/>
    </source>
</evidence>
<accession>A0AAX3BA94</accession>
<dbReference type="PANTHER" id="PTHR35091:SF2">
    <property type="entry name" value="FLAGELLAR PROTEIN FLIL"/>
    <property type="match status" value="1"/>
</dbReference>
<dbReference type="KEGG" id="taqu:KDW03_06520"/>
<keyword evidence="11" id="KW-0966">Cell projection</keyword>
<name>A0AAX3BA94_9SPIR</name>
<reference evidence="11" key="1">
    <citation type="submission" date="2021-04" db="EMBL/GenBank/DDBJ databases">
        <authorList>
            <person name="Postec A."/>
        </authorList>
    </citation>
    <scope>NUCLEOTIDE SEQUENCE</scope>
    <source>
        <strain evidence="11">F1F22</strain>
    </source>
</reference>
<dbReference type="GO" id="GO:0071978">
    <property type="term" value="P:bacterial-type flagellum-dependent swarming motility"/>
    <property type="evidence" value="ECO:0007669"/>
    <property type="project" value="TreeGrafter"/>
</dbReference>